<evidence type="ECO:0000256" key="2">
    <source>
        <dbReference type="ARBA" id="ARBA00022448"/>
    </source>
</evidence>
<keyword evidence="3" id="KW-0406">Ion transport</keyword>
<evidence type="ECO:0000256" key="3">
    <source>
        <dbReference type="ARBA" id="ARBA00023065"/>
    </source>
</evidence>
<evidence type="ECO:0000256" key="1">
    <source>
        <dbReference type="ARBA" id="ARBA00005850"/>
    </source>
</evidence>
<sequence>MGAGEQRLAVFPTRMSLGQLQGRVQGAEKGKSLIKRRGDALQMKHREVAAKLLQKKCELEKEIENAYFFLSRTEFYGGDMRLAQQQAKSAPLSVQIDLEGLAGLIIPTYRIPETIMPMVFMGTSGKLISDTRAQFIRCLSLMVEMASLQVSFDMIDQMVQATNRRVNALEHVLIPKLENTILYIQSELDEQDREEFFRLKKVQTKRHDA</sequence>
<dbReference type="RefSeq" id="XP_052904522.1">
    <property type="nucleotide sequence ID" value="XM_053049572.1"/>
</dbReference>
<proteinExistence type="inferred from homology"/>
<dbReference type="Proteomes" id="UP000054524">
    <property type="component" value="Unassembled WGS sequence"/>
</dbReference>
<dbReference type="GO" id="GO:0046961">
    <property type="term" value="F:proton-transporting ATPase activity, rotational mechanism"/>
    <property type="evidence" value="ECO:0007669"/>
    <property type="project" value="InterPro"/>
</dbReference>
<protein>
    <submittedName>
        <fullName evidence="4">V-type ATPase, D subunit</fullName>
    </submittedName>
</protein>
<dbReference type="HOGENOM" id="CLU_069688_0_1_1"/>
<accession>A0A086J1E9</accession>
<comment type="caution">
    <text evidence="4">The sequence shown here is derived from an EMBL/GenBank/DDBJ whole genome shotgun (WGS) entry which is preliminary data.</text>
</comment>
<dbReference type="Pfam" id="PF01813">
    <property type="entry name" value="ATP-synt_D"/>
    <property type="match status" value="1"/>
</dbReference>
<gene>
    <name evidence="4" type="ORF">NESG_01957</name>
</gene>
<organism evidence="4 5">
    <name type="scientific">Nematocida ausubeli (strain ATCC PRA-371 / ERTm2)</name>
    <name type="common">Nematode killer fungus</name>
    <dbReference type="NCBI Taxonomy" id="1913371"/>
    <lineage>
        <taxon>Eukaryota</taxon>
        <taxon>Fungi</taxon>
        <taxon>Fungi incertae sedis</taxon>
        <taxon>Microsporidia</taxon>
        <taxon>Nematocida</taxon>
    </lineage>
</organism>
<dbReference type="InterPro" id="IPR002699">
    <property type="entry name" value="V_ATPase_D"/>
</dbReference>
<reference evidence="4 5" key="1">
    <citation type="journal article" date="2014" name="Genome Announc.">
        <title>Genome Sequence of the Microsporidian Species Nematocida sp1 Strain ERTm6 (ATCC PRA-372).</title>
        <authorList>
            <person name="Bakowski M.A."/>
            <person name="Priest M."/>
            <person name="Young S."/>
            <person name="Cuomo C.A."/>
            <person name="Troemel E.R."/>
        </authorList>
    </citation>
    <scope>NUCLEOTIDE SEQUENCE [LARGE SCALE GENOMIC DNA]</scope>
    <source>
        <strain evidence="4 5">ERTm6</strain>
    </source>
</reference>
<keyword evidence="2" id="KW-0813">Transport</keyword>
<evidence type="ECO:0000313" key="4">
    <source>
        <dbReference type="EMBL" id="KFG25967.1"/>
    </source>
</evidence>
<dbReference type="Gene3D" id="1.10.287.3240">
    <property type="match status" value="1"/>
</dbReference>
<dbReference type="GeneID" id="77676930"/>
<dbReference type="PANTHER" id="PTHR11671">
    <property type="entry name" value="V-TYPE ATP SYNTHASE SUBUNIT D"/>
    <property type="match status" value="1"/>
</dbReference>
<comment type="similarity">
    <text evidence="1">Belongs to the V-ATPase D subunit family.</text>
</comment>
<dbReference type="NCBIfam" id="TIGR00309">
    <property type="entry name" value="V_ATPase_subD"/>
    <property type="match status" value="1"/>
</dbReference>
<dbReference type="AlphaFoldDB" id="A0A086J1E9"/>
<evidence type="ECO:0000313" key="5">
    <source>
        <dbReference type="Proteomes" id="UP000054524"/>
    </source>
</evidence>
<keyword evidence="5" id="KW-1185">Reference proteome</keyword>
<dbReference type="EMBL" id="AKIJ01000004">
    <property type="protein sequence ID" value="KFG25967.1"/>
    <property type="molecule type" value="Genomic_DNA"/>
</dbReference>
<name>A0A086J1E9_NEMA1</name>